<dbReference type="InterPro" id="IPR000847">
    <property type="entry name" value="LysR_HTH_N"/>
</dbReference>
<dbReference type="Proteomes" id="UP000253594">
    <property type="component" value="Unassembled WGS sequence"/>
</dbReference>
<evidence type="ECO:0000313" key="3">
    <source>
        <dbReference type="Proteomes" id="UP000253594"/>
    </source>
</evidence>
<accession>A0A367LZD9</accession>
<proteinExistence type="predicted"/>
<reference evidence="2 3" key="1">
    <citation type="submission" date="2018-07" db="EMBL/GenBank/DDBJ databases">
        <title>Mechanisms of high-level aminoglycoside resistance among Gram-negative pathogens in Brazil.</title>
        <authorList>
            <person name="Ballaben A.S."/>
            <person name="Darini A.L.C."/>
            <person name="Doi Y."/>
        </authorList>
    </citation>
    <scope>NUCLEOTIDE SEQUENCE [LARGE SCALE GENOMIC DNA]</scope>
    <source>
        <strain evidence="2 3">B2-305</strain>
    </source>
</reference>
<gene>
    <name evidence="2" type="ORF">DT376_34250</name>
</gene>
<dbReference type="PROSITE" id="PS50931">
    <property type="entry name" value="HTH_LYSR"/>
    <property type="match status" value="1"/>
</dbReference>
<evidence type="ECO:0000313" key="2">
    <source>
        <dbReference type="EMBL" id="RCI70490.1"/>
    </source>
</evidence>
<dbReference type="AlphaFoldDB" id="A0A367LZD9"/>
<protein>
    <submittedName>
        <fullName evidence="2">LysR family transcriptional regulator</fullName>
    </submittedName>
</protein>
<feature type="domain" description="HTH lysR-type" evidence="1">
    <location>
        <begin position="9"/>
        <end position="30"/>
    </location>
</feature>
<dbReference type="GO" id="GO:0003700">
    <property type="term" value="F:DNA-binding transcription factor activity"/>
    <property type="evidence" value="ECO:0007669"/>
    <property type="project" value="InterPro"/>
</dbReference>
<name>A0A367LZD9_PSEAI</name>
<comment type="caution">
    <text evidence="2">The sequence shown here is derived from an EMBL/GenBank/DDBJ whole genome shotgun (WGS) entry which is preliminary data.</text>
</comment>
<feature type="non-terminal residue" evidence="2">
    <location>
        <position position="30"/>
    </location>
</feature>
<dbReference type="EMBL" id="QORE01002063">
    <property type="protein sequence ID" value="RCI70490.1"/>
    <property type="molecule type" value="Genomic_DNA"/>
</dbReference>
<organism evidence="2 3">
    <name type="scientific">Pseudomonas aeruginosa</name>
    <dbReference type="NCBI Taxonomy" id="287"/>
    <lineage>
        <taxon>Bacteria</taxon>
        <taxon>Pseudomonadati</taxon>
        <taxon>Pseudomonadota</taxon>
        <taxon>Gammaproteobacteria</taxon>
        <taxon>Pseudomonadales</taxon>
        <taxon>Pseudomonadaceae</taxon>
        <taxon>Pseudomonas</taxon>
    </lineage>
</organism>
<sequence>MTIGSPSMVSLDRFETFRAVVDCGSLSAAA</sequence>
<evidence type="ECO:0000259" key="1">
    <source>
        <dbReference type="PROSITE" id="PS50931"/>
    </source>
</evidence>